<evidence type="ECO:0000256" key="6">
    <source>
        <dbReference type="SAM" id="Phobius"/>
    </source>
</evidence>
<name>A0A1J4J6Z0_9EUKA</name>
<protein>
    <recommendedName>
        <fullName evidence="9">Importin N-terminal domain-containing protein</fullName>
    </recommendedName>
</protein>
<evidence type="ECO:0000256" key="1">
    <source>
        <dbReference type="ARBA" id="ARBA00004496"/>
    </source>
</evidence>
<keyword evidence="3" id="KW-0963">Cytoplasm</keyword>
<comment type="caution">
    <text evidence="7">The sequence shown here is derived from an EMBL/GenBank/DDBJ whole genome shotgun (WGS) entry which is preliminary data.</text>
</comment>
<dbReference type="GO" id="GO:0005737">
    <property type="term" value="C:cytoplasm"/>
    <property type="evidence" value="ECO:0007669"/>
    <property type="project" value="UniProtKB-SubCell"/>
</dbReference>
<dbReference type="PANTHER" id="PTHR10527">
    <property type="entry name" value="IMPORTIN BETA"/>
    <property type="match status" value="1"/>
</dbReference>
<accession>A0A1J4J6Z0</accession>
<keyword evidence="2" id="KW-0813">Transport</keyword>
<keyword evidence="4" id="KW-0677">Repeat</keyword>
<evidence type="ECO:0008006" key="9">
    <source>
        <dbReference type="Google" id="ProtNLM"/>
    </source>
</evidence>
<dbReference type="InterPro" id="IPR040122">
    <property type="entry name" value="Importin_beta"/>
</dbReference>
<keyword evidence="5" id="KW-0653">Protein transport</keyword>
<keyword evidence="8" id="KW-1185">Reference proteome</keyword>
<evidence type="ECO:0000313" key="7">
    <source>
        <dbReference type="EMBL" id="OHS93205.1"/>
    </source>
</evidence>
<dbReference type="RefSeq" id="XP_068346342.1">
    <property type="nucleotide sequence ID" value="XM_068513247.1"/>
</dbReference>
<comment type="subcellular location">
    <subcellularLocation>
        <location evidence="1">Cytoplasm</location>
    </subcellularLocation>
</comment>
<evidence type="ECO:0000256" key="2">
    <source>
        <dbReference type="ARBA" id="ARBA00022448"/>
    </source>
</evidence>
<keyword evidence="6" id="KW-0812">Transmembrane</keyword>
<dbReference type="OrthoDB" id="543373at2759"/>
<keyword evidence="6" id="KW-1133">Transmembrane helix</keyword>
<dbReference type="VEuPathDB" id="TrichDB:TRFO_40507"/>
<dbReference type="GO" id="GO:0006606">
    <property type="term" value="P:protein import into nucleus"/>
    <property type="evidence" value="ECO:0007669"/>
    <property type="project" value="InterPro"/>
</dbReference>
<keyword evidence="6" id="KW-0472">Membrane</keyword>
<evidence type="ECO:0000256" key="4">
    <source>
        <dbReference type="ARBA" id="ARBA00022737"/>
    </source>
</evidence>
<organism evidence="7 8">
    <name type="scientific">Tritrichomonas foetus</name>
    <dbReference type="NCBI Taxonomy" id="1144522"/>
    <lineage>
        <taxon>Eukaryota</taxon>
        <taxon>Metamonada</taxon>
        <taxon>Parabasalia</taxon>
        <taxon>Tritrichomonadida</taxon>
        <taxon>Tritrichomonadidae</taxon>
        <taxon>Tritrichomonas</taxon>
    </lineage>
</organism>
<dbReference type="EMBL" id="MLAK01001425">
    <property type="protein sequence ID" value="OHS93205.1"/>
    <property type="molecule type" value="Genomic_DNA"/>
</dbReference>
<dbReference type="Proteomes" id="UP000179807">
    <property type="component" value="Unassembled WGS sequence"/>
</dbReference>
<evidence type="ECO:0000256" key="3">
    <source>
        <dbReference type="ARBA" id="ARBA00022490"/>
    </source>
</evidence>
<dbReference type="InterPro" id="IPR011989">
    <property type="entry name" value="ARM-like"/>
</dbReference>
<evidence type="ECO:0000256" key="5">
    <source>
        <dbReference type="ARBA" id="ARBA00022927"/>
    </source>
</evidence>
<gene>
    <name evidence="7" type="ORF">TRFO_40507</name>
</gene>
<dbReference type="SUPFAM" id="SSF48371">
    <property type="entry name" value="ARM repeat"/>
    <property type="match status" value="2"/>
</dbReference>
<evidence type="ECO:0000313" key="8">
    <source>
        <dbReference type="Proteomes" id="UP000179807"/>
    </source>
</evidence>
<sequence length="1016" mass="113986">MINWSQEKNWRDFIHSHKMADSLQEINNLLNAFCSPDNEFRRSAEVHFFELLDKDPNTMINLLFMSIKQNQNTTLRMQALIRCRNFLMFIMTTIKDNRNILSPETYGNIIECLTFFLQNISAYQPTEVNYFFLIINILIPIVIIPGNWPAIFEIMWTFLETPHCSKVINFFAHYISSFNIETIGMIPPEIIGRLPHIILFNAPDPAVRVASVSLGLKLTMFDKNMYSLFDAIPTVISTLPEKEMDEAITSFLSFFQSNYSLLNPYLDKFTGTFIQIAANKNCGSGCISSLEAITTMLSRSPQVHRFISENLLPFIQALAVCFAVEDIDDDLNDDSLILYNTACLVLQEFVDQAPAAKKPILSIVESAGFPPIVISTFYKYIPHVTNIGKIIELAQIPVRLISQNAFDTIDDLLNHHYQKLVSKNPGIVQNLAILLFGIISSGRVEAIEPLARLAESLAEYNKKALRELSGNLIDLTNKLPNTNTIRCVAALATSFPEEISANAKSYATAAMNVIMNGVNEDDCYALMVAISKFTKCMPTADLQTFVVQLMSLVSSKPETSMFLGLRLIAKQIGQQFSGFLPSIIPYLLNAATQKIDMIVEKEDVSTQADDSQYSVTYIPGGTKLVFRNEQFAEITSALESLGDYAVATGNLFAPYFEASINAAQESLKNVFDSQIRIAGVNLYLSLITCNPSSIPVIFTEIIQKVLNDDEPEVCVQQELMNALDKIVRDNNCPAEIRSGYLQNLPKMVEFSITSIRKAVECDEFEGVEDDNYLNMLWSFALALKFLYTAMPEQSGPAFLQLSQLLNPFQNEPILLINQFSLAVWTDFLIFGPPAYVAQCDAMIPQVVQMSNAADKDMRRMALYAIGRIFEKKNLPAKNIDEILFNLYSAVMKEEAQEDESLFEGNDNALSSYAILLRKRIPMRNSTNVIAMFVKMFPAEDDLDEAKIAYELLFDLFVQASTNPEIAPLVQEIAGTIIEGLEIEVLSEIIQASIQEKLQAMGGNIPQHVQDLLAQLH</sequence>
<proteinExistence type="predicted"/>
<dbReference type="Gene3D" id="1.25.10.10">
    <property type="entry name" value="Leucine-rich Repeat Variant"/>
    <property type="match status" value="2"/>
</dbReference>
<feature type="transmembrane region" description="Helical" evidence="6">
    <location>
        <begin position="128"/>
        <end position="148"/>
    </location>
</feature>
<dbReference type="GeneID" id="94847951"/>
<dbReference type="AlphaFoldDB" id="A0A1J4J6Z0"/>
<reference evidence="7" key="1">
    <citation type="submission" date="2016-10" db="EMBL/GenBank/DDBJ databases">
        <authorList>
            <person name="Benchimol M."/>
            <person name="Almeida L.G."/>
            <person name="Vasconcelos A.T."/>
            <person name="Perreira-Neves A."/>
            <person name="Rosa I.A."/>
            <person name="Tasca T."/>
            <person name="Bogo M.R."/>
            <person name="de Souza W."/>
        </authorList>
    </citation>
    <scope>NUCLEOTIDE SEQUENCE [LARGE SCALE GENOMIC DNA]</scope>
    <source>
        <strain evidence="7">K</strain>
    </source>
</reference>
<dbReference type="InterPro" id="IPR016024">
    <property type="entry name" value="ARM-type_fold"/>
</dbReference>